<protein>
    <submittedName>
        <fullName evidence="1">Uncharacterized protein</fullName>
    </submittedName>
</protein>
<feature type="non-terminal residue" evidence="1">
    <location>
        <position position="132"/>
    </location>
</feature>
<dbReference type="PROSITE" id="PS50889">
    <property type="entry name" value="S4"/>
    <property type="match status" value="1"/>
</dbReference>
<proteinExistence type="predicted"/>
<organism evidence="1">
    <name type="scientific">marine metagenome</name>
    <dbReference type="NCBI Taxonomy" id="408172"/>
    <lineage>
        <taxon>unclassified sequences</taxon>
        <taxon>metagenomes</taxon>
        <taxon>ecological metagenomes</taxon>
    </lineage>
</organism>
<dbReference type="EMBL" id="UINC01011841">
    <property type="protein sequence ID" value="SVA52009.1"/>
    <property type="molecule type" value="Genomic_DNA"/>
</dbReference>
<name>A0A381WHQ4_9ZZZZ</name>
<sequence length="132" mass="15586">MKKLFIVNSDYHETRIDRWLKNNFSTLNQSFIEKNLRKGNIKVNDSKVLARYKLHHKDKIIIFNYSGETYSHVAKLSNKTIIPKKYLELFNSSIIFENKDFLILNKWTGIATQEGSKINISIDHIIKHFSDK</sequence>
<gene>
    <name evidence="1" type="ORF">METZ01_LOCUS104863</name>
</gene>
<dbReference type="AlphaFoldDB" id="A0A381WHQ4"/>
<evidence type="ECO:0000313" key="1">
    <source>
        <dbReference type="EMBL" id="SVA52009.1"/>
    </source>
</evidence>
<dbReference type="GO" id="GO:0003723">
    <property type="term" value="F:RNA binding"/>
    <property type="evidence" value="ECO:0007669"/>
    <property type="project" value="InterPro"/>
</dbReference>
<accession>A0A381WHQ4</accession>
<dbReference type="Gene3D" id="3.10.290.10">
    <property type="entry name" value="RNA-binding S4 domain"/>
    <property type="match status" value="1"/>
</dbReference>
<dbReference type="InterPro" id="IPR036986">
    <property type="entry name" value="S4_RNA-bd_sf"/>
</dbReference>
<dbReference type="SUPFAM" id="SSF55174">
    <property type="entry name" value="Alpha-L RNA-binding motif"/>
    <property type="match status" value="1"/>
</dbReference>
<reference evidence="1" key="1">
    <citation type="submission" date="2018-05" db="EMBL/GenBank/DDBJ databases">
        <authorList>
            <person name="Lanie J.A."/>
            <person name="Ng W.-L."/>
            <person name="Kazmierczak K.M."/>
            <person name="Andrzejewski T.M."/>
            <person name="Davidsen T.M."/>
            <person name="Wayne K.J."/>
            <person name="Tettelin H."/>
            <person name="Glass J.I."/>
            <person name="Rusch D."/>
            <person name="Podicherti R."/>
            <person name="Tsui H.-C.T."/>
            <person name="Winkler M.E."/>
        </authorList>
    </citation>
    <scope>NUCLEOTIDE SEQUENCE</scope>
</reference>